<sequence>MQPVDFKSEQPVRIGCYSAFWGDSVAAAEQLVKKEGKNLDYLVADYLAEVTMGLLARRRTSSSKDLGGAGAGGYVAEFITLVLSRLLPDIAKHGIKIVTNAGGLDPLACKDAIESALRDAGIPDGQIIVAAVSGDDLLGETFTRLRSSNQVLGFSGVDHGGVPTSSPLADSLPPDSKPPVSLNAYLGAIPIARALSGGAHIVVTGRVVDSALVLGPLMHEYGWDPSKDFDRLAAGSLAGHIIECGCQATGGNFTDWEASAFSPYGGWSNMGYPVVECFEDGSFVVTKPKGTGGLVTPATVGEQMVYEVLDPGAYLLPDVVLDLRYVKLSQIGKDRVLVTGARGRRPTKLVKCSGVYVDGYKMSGELVVGGMDAYQKSVALGQAIITRSQSMIKRLGMPNFRGINIEPLGAEYIYGPNSRARATREVVLRITAHHDNKKALGVFGMEVAPAATCMAPGITGGGSGRPHPSPNLVHFSCLVPKSAVPARLTIGASETCVVDWEVEGAEGQHVPPPLEPEVGAPQIISGTMTNRVPLIKVAYGRSGDKGDCCNIGIIARNPKYYPYLIQALTEQVVADYMAHLCEGTVKRYELPGSNALNFVLTRSLGGGGLSSLRVDRQGKTYAQMLLSGIMVEIPAEMVAAKL</sequence>
<feature type="domain" description="Acyclic terpene utilisation N-terminal" evidence="1">
    <location>
        <begin position="12"/>
        <end position="489"/>
    </location>
</feature>
<proteinExistence type="predicted"/>
<reference evidence="3 4" key="1">
    <citation type="journal article" date="2018" name="New Phytol.">
        <title>Phylogenomics of Endogonaceae and evolution of mycorrhizas within Mucoromycota.</title>
        <authorList>
            <person name="Chang Y."/>
            <person name="Desiro A."/>
            <person name="Na H."/>
            <person name="Sandor L."/>
            <person name="Lipzen A."/>
            <person name="Clum A."/>
            <person name="Barry K."/>
            <person name="Grigoriev I.V."/>
            <person name="Martin F.M."/>
            <person name="Stajich J.E."/>
            <person name="Smith M.E."/>
            <person name="Bonito G."/>
            <person name="Spatafora J.W."/>
        </authorList>
    </citation>
    <scope>NUCLEOTIDE SEQUENCE [LARGE SCALE GENOMIC DNA]</scope>
    <source>
        <strain evidence="3 4">AD002</strain>
    </source>
</reference>
<evidence type="ECO:0000259" key="1">
    <source>
        <dbReference type="Pfam" id="PF07287"/>
    </source>
</evidence>
<name>A0A433QZT7_9FUNG</name>
<dbReference type="Pfam" id="PF23544">
    <property type="entry name" value="AtuA_ferredoxin"/>
    <property type="match status" value="1"/>
</dbReference>
<protein>
    <recommendedName>
        <fullName evidence="5">DUF1446-domain-containing protein</fullName>
    </recommendedName>
</protein>
<evidence type="ECO:0000259" key="2">
    <source>
        <dbReference type="Pfam" id="PF23544"/>
    </source>
</evidence>
<accession>A0A433QZT7</accession>
<dbReference type="InterPro" id="IPR010839">
    <property type="entry name" value="AtuA_N"/>
</dbReference>
<gene>
    <name evidence="3" type="ORF">BC938DRAFT_473161</name>
</gene>
<organism evidence="3 4">
    <name type="scientific">Jimgerdemannia flammicorona</name>
    <dbReference type="NCBI Taxonomy" id="994334"/>
    <lineage>
        <taxon>Eukaryota</taxon>
        <taxon>Fungi</taxon>
        <taxon>Fungi incertae sedis</taxon>
        <taxon>Mucoromycota</taxon>
        <taxon>Mucoromycotina</taxon>
        <taxon>Endogonomycetes</taxon>
        <taxon>Endogonales</taxon>
        <taxon>Endogonaceae</taxon>
        <taxon>Jimgerdemannia</taxon>
    </lineage>
</organism>
<feature type="domain" description="AtuA-like ferredoxin-fold" evidence="2">
    <location>
        <begin position="532"/>
        <end position="627"/>
    </location>
</feature>
<dbReference type="InterPro" id="IPR056362">
    <property type="entry name" value="AtuA-like_ferredoxin_dom"/>
</dbReference>
<dbReference type="Pfam" id="PF07287">
    <property type="entry name" value="AtuA"/>
    <property type="match status" value="1"/>
</dbReference>
<dbReference type="PANTHER" id="PTHR47708:SF2">
    <property type="entry name" value="SI:CH73-132F6.5"/>
    <property type="match status" value="1"/>
</dbReference>
<comment type="caution">
    <text evidence="3">The sequence shown here is derived from an EMBL/GenBank/DDBJ whole genome shotgun (WGS) entry which is preliminary data.</text>
</comment>
<evidence type="ECO:0008006" key="5">
    <source>
        <dbReference type="Google" id="ProtNLM"/>
    </source>
</evidence>
<dbReference type="AlphaFoldDB" id="A0A433QZT7"/>
<dbReference type="EMBL" id="RBNJ01000151">
    <property type="protein sequence ID" value="RUS35288.1"/>
    <property type="molecule type" value="Genomic_DNA"/>
</dbReference>
<evidence type="ECO:0000313" key="3">
    <source>
        <dbReference type="EMBL" id="RUS35288.1"/>
    </source>
</evidence>
<evidence type="ECO:0000313" key="4">
    <source>
        <dbReference type="Proteomes" id="UP000274822"/>
    </source>
</evidence>
<dbReference type="Proteomes" id="UP000274822">
    <property type="component" value="Unassembled WGS sequence"/>
</dbReference>
<dbReference type="PANTHER" id="PTHR47708">
    <property type="match status" value="1"/>
</dbReference>
<keyword evidence="4" id="KW-1185">Reference proteome</keyword>